<keyword evidence="2" id="KW-0012">Acyltransferase</keyword>
<dbReference type="KEGG" id="nfl:COO91_00689"/>
<accession>A0A2K8SHC7</accession>
<dbReference type="CDD" id="cd04301">
    <property type="entry name" value="NAT_SF"/>
    <property type="match status" value="1"/>
</dbReference>
<dbReference type="AlphaFoldDB" id="A0A2K8SHC7"/>
<keyword evidence="1 4" id="KW-0808">Transferase</keyword>
<dbReference type="GO" id="GO:0005840">
    <property type="term" value="C:ribosome"/>
    <property type="evidence" value="ECO:0007669"/>
    <property type="project" value="UniProtKB-KW"/>
</dbReference>
<dbReference type="InterPro" id="IPR050680">
    <property type="entry name" value="YpeA/RimI_acetyltransf"/>
</dbReference>
<evidence type="ECO:0000259" key="3">
    <source>
        <dbReference type="PROSITE" id="PS51186"/>
    </source>
</evidence>
<proteinExistence type="predicted"/>
<evidence type="ECO:0000256" key="2">
    <source>
        <dbReference type="ARBA" id="ARBA00023315"/>
    </source>
</evidence>
<evidence type="ECO:0000313" key="4">
    <source>
        <dbReference type="EMBL" id="AUB34851.1"/>
    </source>
</evidence>
<keyword evidence="5" id="KW-1185">Reference proteome</keyword>
<dbReference type="PANTHER" id="PTHR43420:SF52">
    <property type="entry name" value="N-ACETYLTRANSFERASE YODP"/>
    <property type="match status" value="1"/>
</dbReference>
<dbReference type="InterPro" id="IPR016181">
    <property type="entry name" value="Acyl_CoA_acyltransferase"/>
</dbReference>
<dbReference type="Gene3D" id="3.40.630.30">
    <property type="match status" value="1"/>
</dbReference>
<dbReference type="Proteomes" id="UP000232003">
    <property type="component" value="Chromosome"/>
</dbReference>
<dbReference type="PROSITE" id="PS51186">
    <property type="entry name" value="GNAT"/>
    <property type="match status" value="1"/>
</dbReference>
<gene>
    <name evidence="4" type="ORF">COO91_00689</name>
</gene>
<reference evidence="4 5" key="1">
    <citation type="submission" date="2017-11" db="EMBL/GenBank/DDBJ databases">
        <title>Complete genome of a free-living desiccation-tolerant cyanobacterium and its photosynthetic adaptation to extreme terrestrial habitat.</title>
        <authorList>
            <person name="Shang J."/>
        </authorList>
    </citation>
    <scope>NUCLEOTIDE SEQUENCE [LARGE SCALE GENOMIC DNA]</scope>
    <source>
        <strain evidence="4 5">CCNUN1</strain>
    </source>
</reference>
<protein>
    <submittedName>
        <fullName evidence="4">Ribosomal protein S18 acetylase RimI and related acetyltransferases</fullName>
    </submittedName>
</protein>
<evidence type="ECO:0000256" key="1">
    <source>
        <dbReference type="ARBA" id="ARBA00022679"/>
    </source>
</evidence>
<dbReference type="GO" id="GO:0016747">
    <property type="term" value="F:acyltransferase activity, transferring groups other than amino-acyl groups"/>
    <property type="evidence" value="ECO:0007669"/>
    <property type="project" value="InterPro"/>
</dbReference>
<dbReference type="PANTHER" id="PTHR43420">
    <property type="entry name" value="ACETYLTRANSFERASE"/>
    <property type="match status" value="1"/>
</dbReference>
<organism evidence="4 5">
    <name type="scientific">Nostoc flagelliforme CCNUN1</name>
    <dbReference type="NCBI Taxonomy" id="2038116"/>
    <lineage>
        <taxon>Bacteria</taxon>
        <taxon>Bacillati</taxon>
        <taxon>Cyanobacteriota</taxon>
        <taxon>Cyanophyceae</taxon>
        <taxon>Nostocales</taxon>
        <taxon>Nostocaceae</taxon>
        <taxon>Nostoc</taxon>
    </lineage>
</organism>
<evidence type="ECO:0000313" key="5">
    <source>
        <dbReference type="Proteomes" id="UP000232003"/>
    </source>
</evidence>
<sequence>MIIRKLTEDDAEDYRQIRLEALYKNQDSFGTTYHEEAIKTIEQFRDRIPVNNNNFILGCFENKELIGIVAFHQESRIKLRHKAYISSMYVQQECRGKGIGKLLLNKLIERAKVIKQLEILLLDVVKSNFSAKKLYLSFGFQIYGVEKMAYKFNNQYFDLDLMCLKIK</sequence>
<dbReference type="EMBL" id="CP024785">
    <property type="protein sequence ID" value="AUB34851.1"/>
    <property type="molecule type" value="Genomic_DNA"/>
</dbReference>
<dbReference type="InterPro" id="IPR000182">
    <property type="entry name" value="GNAT_dom"/>
</dbReference>
<keyword evidence="4" id="KW-0687">Ribonucleoprotein</keyword>
<feature type="domain" description="N-acetyltransferase" evidence="3">
    <location>
        <begin position="1"/>
        <end position="162"/>
    </location>
</feature>
<dbReference type="OrthoDB" id="9799092at2"/>
<keyword evidence="4" id="KW-0689">Ribosomal protein</keyword>
<name>A0A2K8SHC7_9NOSO</name>
<dbReference type="SUPFAM" id="SSF55729">
    <property type="entry name" value="Acyl-CoA N-acyltransferases (Nat)"/>
    <property type="match status" value="1"/>
</dbReference>
<dbReference type="Pfam" id="PF13420">
    <property type="entry name" value="Acetyltransf_4"/>
    <property type="match status" value="1"/>
</dbReference>
<dbReference type="RefSeq" id="WP_100897335.1">
    <property type="nucleotide sequence ID" value="NZ_CAWNNC010000001.1"/>
</dbReference>